<dbReference type="GO" id="GO:0047617">
    <property type="term" value="F:fatty acyl-CoA hydrolase activity"/>
    <property type="evidence" value="ECO:0007669"/>
    <property type="project" value="TreeGrafter"/>
</dbReference>
<dbReference type="RefSeq" id="WP_188581768.1">
    <property type="nucleotide sequence ID" value="NZ_BMCT01000006.1"/>
</dbReference>
<dbReference type="InterPro" id="IPR029069">
    <property type="entry name" value="HotDog_dom_sf"/>
</dbReference>
<dbReference type="AlphaFoldDB" id="A0A917CAK0"/>
<dbReference type="CDD" id="cd00586">
    <property type="entry name" value="4HBT"/>
    <property type="match status" value="1"/>
</dbReference>
<dbReference type="SUPFAM" id="SSF54637">
    <property type="entry name" value="Thioesterase/thiol ester dehydrase-isomerase"/>
    <property type="match status" value="1"/>
</dbReference>
<dbReference type="Proteomes" id="UP000606044">
    <property type="component" value="Unassembled WGS sequence"/>
</dbReference>
<gene>
    <name evidence="1" type="ORF">GCM10007301_39450</name>
</gene>
<protein>
    <submittedName>
        <fullName evidence="1">Thioesterase</fullName>
    </submittedName>
</protein>
<proteinExistence type="predicted"/>
<name>A0A917CAK0_9HYPH</name>
<reference evidence="1" key="1">
    <citation type="journal article" date="2014" name="Int. J. Syst. Evol. Microbiol.">
        <title>Complete genome sequence of Corynebacterium casei LMG S-19264T (=DSM 44701T), isolated from a smear-ripened cheese.</title>
        <authorList>
            <consortium name="US DOE Joint Genome Institute (JGI-PGF)"/>
            <person name="Walter F."/>
            <person name="Albersmeier A."/>
            <person name="Kalinowski J."/>
            <person name="Ruckert C."/>
        </authorList>
    </citation>
    <scope>NUCLEOTIDE SEQUENCE</scope>
    <source>
        <strain evidence="1">CCM 7897</strain>
    </source>
</reference>
<comment type="caution">
    <text evidence="1">The sequence shown here is derived from an EMBL/GenBank/DDBJ whole genome shotgun (WGS) entry which is preliminary data.</text>
</comment>
<keyword evidence="2" id="KW-1185">Reference proteome</keyword>
<dbReference type="InterPro" id="IPR050563">
    <property type="entry name" value="4-hydroxybenzoyl-CoA_TE"/>
</dbReference>
<dbReference type="Pfam" id="PF13279">
    <property type="entry name" value="4HBT_2"/>
    <property type="match status" value="1"/>
</dbReference>
<dbReference type="Gene3D" id="3.10.129.10">
    <property type="entry name" value="Hotdog Thioesterase"/>
    <property type="match status" value="1"/>
</dbReference>
<dbReference type="EMBL" id="BMCT01000006">
    <property type="protein sequence ID" value="GGF75641.1"/>
    <property type="molecule type" value="Genomic_DNA"/>
</dbReference>
<accession>A0A917CAK0</accession>
<evidence type="ECO:0000313" key="1">
    <source>
        <dbReference type="EMBL" id="GGF75641.1"/>
    </source>
</evidence>
<sequence>MLDVTDFEPVFFAPFVSSAMAVERDWTDANGHLNAAYYSLIFDNAFNEALALIGFGPHAIKRRTTAFFTAETHTRYLRELSSGVPVRVTLRLEDYDDKRLHIFETLHHGSEGWVAATCEQVALHVDLASRRAAAIPDSVLERISDMRQVHATLPPAEGIGRSVVMGGRC</sequence>
<reference evidence="1" key="2">
    <citation type="submission" date="2020-09" db="EMBL/GenBank/DDBJ databases">
        <authorList>
            <person name="Sun Q."/>
            <person name="Sedlacek I."/>
        </authorList>
    </citation>
    <scope>NUCLEOTIDE SEQUENCE</scope>
    <source>
        <strain evidence="1">CCM 7897</strain>
    </source>
</reference>
<organism evidence="1 2">
    <name type="scientific">Azorhizobium oxalatiphilum</name>
    <dbReference type="NCBI Taxonomy" id="980631"/>
    <lineage>
        <taxon>Bacteria</taxon>
        <taxon>Pseudomonadati</taxon>
        <taxon>Pseudomonadota</taxon>
        <taxon>Alphaproteobacteria</taxon>
        <taxon>Hyphomicrobiales</taxon>
        <taxon>Xanthobacteraceae</taxon>
        <taxon>Azorhizobium</taxon>
    </lineage>
</organism>
<dbReference type="PANTHER" id="PTHR31793">
    <property type="entry name" value="4-HYDROXYBENZOYL-COA THIOESTERASE FAMILY MEMBER"/>
    <property type="match status" value="1"/>
</dbReference>
<evidence type="ECO:0000313" key="2">
    <source>
        <dbReference type="Proteomes" id="UP000606044"/>
    </source>
</evidence>
<dbReference type="PANTHER" id="PTHR31793:SF2">
    <property type="entry name" value="BLR1345 PROTEIN"/>
    <property type="match status" value="1"/>
</dbReference>